<dbReference type="EMBL" id="MN739773">
    <property type="protein sequence ID" value="QHT25670.1"/>
    <property type="molecule type" value="Genomic_DNA"/>
</dbReference>
<evidence type="ECO:0000313" key="1">
    <source>
        <dbReference type="EMBL" id="QHT25670.1"/>
    </source>
</evidence>
<evidence type="ECO:0008006" key="2">
    <source>
        <dbReference type="Google" id="ProtNLM"/>
    </source>
</evidence>
<proteinExistence type="predicted"/>
<name>A0A6C0EAR5_9ZZZZ</name>
<sequence length="203" mass="23766">MSNFGCLFYSSKCETCHGLVNTMRVEGILNAFTLLSVDNMPLEKLLQINIRVVPAIIVNMDKRQMVYEGKEAVMWVNNFILSRKQNMARNIDSQRRQILQEHVKLYGDSTMAYIPLEQGGISDDFAYLDVDRAMPKNFLQKDDIDKYRIITINNKDEHKLTHEDQKRLVTKYKTFRDTEKTKIDEVLDTQLKNKICENIMYNS</sequence>
<dbReference type="AlphaFoldDB" id="A0A6C0EAR5"/>
<reference evidence="1" key="1">
    <citation type="journal article" date="2020" name="Nature">
        <title>Giant virus diversity and host interactions through global metagenomics.</title>
        <authorList>
            <person name="Schulz F."/>
            <person name="Roux S."/>
            <person name="Paez-Espino D."/>
            <person name="Jungbluth S."/>
            <person name="Walsh D.A."/>
            <person name="Denef V.J."/>
            <person name="McMahon K.D."/>
            <person name="Konstantinidis K.T."/>
            <person name="Eloe-Fadrosh E.A."/>
            <person name="Kyrpides N.C."/>
            <person name="Woyke T."/>
        </authorList>
    </citation>
    <scope>NUCLEOTIDE SEQUENCE</scope>
    <source>
        <strain evidence="1">GVMAG-M-3300023179-27</strain>
    </source>
</reference>
<organism evidence="1">
    <name type="scientific">viral metagenome</name>
    <dbReference type="NCBI Taxonomy" id="1070528"/>
    <lineage>
        <taxon>unclassified sequences</taxon>
        <taxon>metagenomes</taxon>
        <taxon>organismal metagenomes</taxon>
    </lineage>
</organism>
<accession>A0A6C0EAR5</accession>
<protein>
    <recommendedName>
        <fullName evidence="2">Thioredoxin domain-containing protein</fullName>
    </recommendedName>
</protein>